<dbReference type="PRINTS" id="PR00080">
    <property type="entry name" value="SDRFAMILY"/>
</dbReference>
<organism evidence="5 6">
    <name type="scientific">Solimonas fluminis</name>
    <dbReference type="NCBI Taxonomy" id="2086571"/>
    <lineage>
        <taxon>Bacteria</taxon>
        <taxon>Pseudomonadati</taxon>
        <taxon>Pseudomonadota</taxon>
        <taxon>Gammaproteobacteria</taxon>
        <taxon>Nevskiales</taxon>
        <taxon>Nevskiaceae</taxon>
        <taxon>Solimonas</taxon>
    </lineage>
</organism>
<dbReference type="InterPro" id="IPR002347">
    <property type="entry name" value="SDR_fam"/>
</dbReference>
<dbReference type="PROSITE" id="PS00061">
    <property type="entry name" value="ADH_SHORT"/>
    <property type="match status" value="1"/>
</dbReference>
<dbReference type="PRINTS" id="PR00081">
    <property type="entry name" value="GDHRDH"/>
</dbReference>
<gene>
    <name evidence="5" type="ORF">C3942_01060</name>
</gene>
<evidence type="ECO:0000256" key="3">
    <source>
        <dbReference type="ARBA" id="ARBA00023002"/>
    </source>
</evidence>
<dbReference type="SUPFAM" id="SSF51735">
    <property type="entry name" value="NAD(P)-binding Rossmann-fold domains"/>
    <property type="match status" value="1"/>
</dbReference>
<keyword evidence="2" id="KW-0521">NADP</keyword>
<evidence type="ECO:0000256" key="2">
    <source>
        <dbReference type="ARBA" id="ARBA00022857"/>
    </source>
</evidence>
<evidence type="ECO:0000256" key="1">
    <source>
        <dbReference type="ARBA" id="ARBA00006484"/>
    </source>
</evidence>
<dbReference type="Gene3D" id="3.40.50.720">
    <property type="entry name" value="NAD(P)-binding Rossmann-like Domain"/>
    <property type="match status" value="1"/>
</dbReference>
<dbReference type="PANTHER" id="PTHR43391">
    <property type="entry name" value="RETINOL DEHYDROGENASE-RELATED"/>
    <property type="match status" value="1"/>
</dbReference>
<evidence type="ECO:0000256" key="4">
    <source>
        <dbReference type="RuleBase" id="RU000363"/>
    </source>
</evidence>
<dbReference type="Proteomes" id="UP000238220">
    <property type="component" value="Unassembled WGS sequence"/>
</dbReference>
<dbReference type="CDD" id="cd05233">
    <property type="entry name" value="SDR_c"/>
    <property type="match status" value="1"/>
</dbReference>
<comment type="caution">
    <text evidence="5">The sequence shown here is derived from an EMBL/GenBank/DDBJ whole genome shotgun (WGS) entry which is preliminary data.</text>
</comment>
<dbReference type="InterPro" id="IPR036291">
    <property type="entry name" value="NAD(P)-bd_dom_sf"/>
</dbReference>
<reference evidence="5 6" key="1">
    <citation type="submission" date="2018-02" db="EMBL/GenBank/DDBJ databases">
        <title>Genome sequencing of Solimonas sp. HR-BB.</title>
        <authorList>
            <person name="Lee Y."/>
            <person name="Jeon C.O."/>
        </authorList>
    </citation>
    <scope>NUCLEOTIDE SEQUENCE [LARGE SCALE GENOMIC DNA]</scope>
    <source>
        <strain evidence="5 6">HR-BB</strain>
    </source>
</reference>
<dbReference type="RefSeq" id="WP_104228478.1">
    <property type="nucleotide sequence ID" value="NZ_PSNW01000001.1"/>
</dbReference>
<accession>A0A2S5TKP8</accession>
<dbReference type="Pfam" id="PF00106">
    <property type="entry name" value="adh_short"/>
    <property type="match status" value="1"/>
</dbReference>
<evidence type="ECO:0000313" key="5">
    <source>
        <dbReference type="EMBL" id="PPE75512.1"/>
    </source>
</evidence>
<dbReference type="GO" id="GO:0016491">
    <property type="term" value="F:oxidoreductase activity"/>
    <property type="evidence" value="ECO:0007669"/>
    <property type="project" value="UniProtKB-KW"/>
</dbReference>
<keyword evidence="3" id="KW-0560">Oxidoreductase</keyword>
<sequence length="271" mass="29171">MPTKTYLLTGCGSGIGRNTAMALVRRGDRVCATDINAEALAILRKELASPENLRTELLDVRDPQAWETLVAALATDWGRLDVVMNIAGYLKPGYVHEESAEEVHRHFDINTKGVVFGTQAAARQMLRQGGGHIVNIASLAGIAPVPGLNLYSASKFAVRGYSLSAALDLAPRGVKLTVICPDAVQTPMLDLQVDYEQAAMTFSGNARALTAEDITRAILNALDKAPIEITLPASRGRIAKLGSAFPGLSGSLLKWLQSRGRKRQQQRAQAR</sequence>
<dbReference type="PANTHER" id="PTHR43391:SF14">
    <property type="entry name" value="DEHYDROGENASE_REDUCTASE SDR FAMILY PROTEIN 7-LIKE"/>
    <property type="match status" value="1"/>
</dbReference>
<keyword evidence="6" id="KW-1185">Reference proteome</keyword>
<evidence type="ECO:0000313" key="6">
    <source>
        <dbReference type="Proteomes" id="UP000238220"/>
    </source>
</evidence>
<dbReference type="AlphaFoldDB" id="A0A2S5TKP8"/>
<name>A0A2S5TKP8_9GAMM</name>
<dbReference type="InterPro" id="IPR020904">
    <property type="entry name" value="Sc_DH/Rdtase_CS"/>
</dbReference>
<dbReference type="EMBL" id="PSNW01000001">
    <property type="protein sequence ID" value="PPE75512.1"/>
    <property type="molecule type" value="Genomic_DNA"/>
</dbReference>
<comment type="similarity">
    <text evidence="1 4">Belongs to the short-chain dehydrogenases/reductases (SDR) family.</text>
</comment>
<protein>
    <submittedName>
        <fullName evidence="5">3-ketoacyl-ACP reductase</fullName>
    </submittedName>
</protein>
<dbReference type="OrthoDB" id="9775296at2"/>
<proteinExistence type="inferred from homology"/>